<dbReference type="Proteomes" id="UP000287502">
    <property type="component" value="Chromosome"/>
</dbReference>
<evidence type="ECO:0000256" key="1">
    <source>
        <dbReference type="ARBA" id="ARBA00004141"/>
    </source>
</evidence>
<keyword evidence="5" id="KW-0534">Nitrate assimilation</keyword>
<feature type="transmembrane region" description="Helical" evidence="7">
    <location>
        <begin position="110"/>
        <end position="138"/>
    </location>
</feature>
<dbReference type="SUPFAM" id="SSF103473">
    <property type="entry name" value="MFS general substrate transporter"/>
    <property type="match status" value="1"/>
</dbReference>
<feature type="transmembrane region" description="Helical" evidence="7">
    <location>
        <begin position="249"/>
        <end position="271"/>
    </location>
</feature>
<dbReference type="RefSeq" id="WP_128467055.1">
    <property type="nucleotide sequence ID" value="NZ_CP035108.1"/>
</dbReference>
<dbReference type="OrthoDB" id="9773404at2"/>
<dbReference type="GO" id="GO:0015112">
    <property type="term" value="F:nitrate transmembrane transporter activity"/>
    <property type="evidence" value="ECO:0007669"/>
    <property type="project" value="InterPro"/>
</dbReference>
<protein>
    <submittedName>
        <fullName evidence="9">MFS transporter</fullName>
    </submittedName>
</protein>
<dbReference type="Gene3D" id="1.20.1250.20">
    <property type="entry name" value="MFS general substrate transporter like domains"/>
    <property type="match status" value="2"/>
</dbReference>
<feature type="transmembrane region" description="Helical" evidence="7">
    <location>
        <begin position="175"/>
        <end position="194"/>
    </location>
</feature>
<feature type="transmembrane region" description="Helical" evidence="7">
    <location>
        <begin position="337"/>
        <end position="357"/>
    </location>
</feature>
<evidence type="ECO:0000259" key="8">
    <source>
        <dbReference type="PROSITE" id="PS50850"/>
    </source>
</evidence>
<evidence type="ECO:0000256" key="5">
    <source>
        <dbReference type="ARBA" id="ARBA00023063"/>
    </source>
</evidence>
<dbReference type="GO" id="GO:0042128">
    <property type="term" value="P:nitrate assimilation"/>
    <property type="evidence" value="ECO:0007669"/>
    <property type="project" value="UniProtKB-KW"/>
</dbReference>
<feature type="transmembrane region" description="Helical" evidence="7">
    <location>
        <begin position="277"/>
        <end position="299"/>
    </location>
</feature>
<gene>
    <name evidence="9" type="ORF">EP073_10245</name>
</gene>
<evidence type="ECO:0000256" key="7">
    <source>
        <dbReference type="SAM" id="Phobius"/>
    </source>
</evidence>
<evidence type="ECO:0000313" key="10">
    <source>
        <dbReference type="Proteomes" id="UP000287502"/>
    </source>
</evidence>
<dbReference type="KEGG" id="gtl:EP073_10245"/>
<name>A0A410K051_9BACT</name>
<evidence type="ECO:0000256" key="3">
    <source>
        <dbReference type="ARBA" id="ARBA00022692"/>
    </source>
</evidence>
<feature type="transmembrane region" description="Helical" evidence="7">
    <location>
        <begin position="369"/>
        <end position="388"/>
    </location>
</feature>
<accession>A0A410K051</accession>
<feature type="transmembrane region" description="Helical" evidence="7">
    <location>
        <begin position="145"/>
        <end position="169"/>
    </location>
</feature>
<dbReference type="InterPro" id="IPR020846">
    <property type="entry name" value="MFS_dom"/>
</dbReference>
<feature type="transmembrane region" description="Helical" evidence="7">
    <location>
        <begin position="79"/>
        <end position="98"/>
    </location>
</feature>
<dbReference type="EMBL" id="CP035108">
    <property type="protein sequence ID" value="QAR33769.1"/>
    <property type="molecule type" value="Genomic_DNA"/>
</dbReference>
<proteinExistence type="inferred from homology"/>
<dbReference type="PROSITE" id="PS50850">
    <property type="entry name" value="MFS"/>
    <property type="match status" value="1"/>
</dbReference>
<feature type="transmembrane region" description="Helical" evidence="7">
    <location>
        <begin position="408"/>
        <end position="425"/>
    </location>
</feature>
<keyword evidence="4 7" id="KW-1133">Transmembrane helix</keyword>
<dbReference type="InterPro" id="IPR036259">
    <property type="entry name" value="MFS_trans_sf"/>
</dbReference>
<evidence type="ECO:0000313" key="9">
    <source>
        <dbReference type="EMBL" id="QAR33769.1"/>
    </source>
</evidence>
<organism evidence="9 10">
    <name type="scientific">Geovibrio thiophilus</name>
    <dbReference type="NCBI Taxonomy" id="139438"/>
    <lineage>
        <taxon>Bacteria</taxon>
        <taxon>Pseudomonadati</taxon>
        <taxon>Deferribacterota</taxon>
        <taxon>Deferribacteres</taxon>
        <taxon>Deferribacterales</taxon>
        <taxon>Geovibrionaceae</taxon>
        <taxon>Geovibrio</taxon>
    </lineage>
</organism>
<sequence>MNFTAKGSPLKGLTGATLGFFFGFAAVALFGPTAKKLQVIMGISPAQVGLLVAIPALSGSLLRIPFSAWVDKDGGRKPFLILLLLALAGMTGLSALFLTRYPDNMTAELYPLILFFGFLSGCGIATFSVGISQVAYWFPQKKQGWALGTFGGLGNLAPGVFSFLLPLALSVMSLPAAYVVWSVILLTGVCVYWFTAFNAPYFQALSQGASKDEAKKSAADLYSEASRKQELFPSGGVVYTLVKSASNPYTWILVLLYFVTFGGFIALTAWFPTFWQSLYGFSVTAAGFLTAFYAVLTSLFRVPGGSFADKIGGAAASLISVAVLGAGSLIIVFTGNFALTVFGIMLMAAGMGVNNAAVFKLVPKYIPEAIGGAAGWVGGLGAFGGFVLPPVLASYVGKNGDAGYRQGFIVYALMAALAVLLILYLKKTEKRGG</sequence>
<feature type="domain" description="Major facilitator superfamily (MFS) profile" evidence="8">
    <location>
        <begin position="249"/>
        <end position="433"/>
    </location>
</feature>
<feature type="transmembrane region" description="Helical" evidence="7">
    <location>
        <begin position="311"/>
        <end position="331"/>
    </location>
</feature>
<dbReference type="InterPro" id="IPR011701">
    <property type="entry name" value="MFS"/>
</dbReference>
<comment type="similarity">
    <text evidence="2">Belongs to the major facilitator superfamily. Nitrate/nitrite porter (TC 2.A.1.8) family.</text>
</comment>
<dbReference type="InterPro" id="IPR044772">
    <property type="entry name" value="NO3_transporter"/>
</dbReference>
<reference evidence="9 10" key="1">
    <citation type="submission" date="2019-01" db="EMBL/GenBank/DDBJ databases">
        <title>Geovibrio thiophilus DSM 11263, complete genome.</title>
        <authorList>
            <person name="Spring S."/>
            <person name="Bunk B."/>
            <person name="Sproer C."/>
        </authorList>
    </citation>
    <scope>NUCLEOTIDE SEQUENCE [LARGE SCALE GENOMIC DNA]</scope>
    <source>
        <strain evidence="9 10">DSM 11263</strain>
    </source>
</reference>
<comment type="subcellular location">
    <subcellularLocation>
        <location evidence="1">Membrane</location>
        <topology evidence="1">Multi-pass membrane protein</topology>
    </subcellularLocation>
</comment>
<keyword evidence="3 7" id="KW-0812">Transmembrane</keyword>
<dbReference type="GO" id="GO:0016020">
    <property type="term" value="C:membrane"/>
    <property type="evidence" value="ECO:0007669"/>
    <property type="project" value="UniProtKB-SubCell"/>
</dbReference>
<feature type="transmembrane region" description="Helical" evidence="7">
    <location>
        <begin position="12"/>
        <end position="31"/>
    </location>
</feature>
<evidence type="ECO:0000256" key="6">
    <source>
        <dbReference type="ARBA" id="ARBA00023136"/>
    </source>
</evidence>
<feature type="transmembrane region" description="Helical" evidence="7">
    <location>
        <begin position="37"/>
        <end position="58"/>
    </location>
</feature>
<dbReference type="AlphaFoldDB" id="A0A410K051"/>
<evidence type="ECO:0000256" key="2">
    <source>
        <dbReference type="ARBA" id="ARBA00008432"/>
    </source>
</evidence>
<keyword evidence="10" id="KW-1185">Reference proteome</keyword>
<dbReference type="Pfam" id="PF07690">
    <property type="entry name" value="MFS_1"/>
    <property type="match status" value="1"/>
</dbReference>
<evidence type="ECO:0000256" key="4">
    <source>
        <dbReference type="ARBA" id="ARBA00022989"/>
    </source>
</evidence>
<keyword evidence="6 7" id="KW-0472">Membrane</keyword>
<dbReference type="PANTHER" id="PTHR23515">
    <property type="entry name" value="HIGH-AFFINITY NITRATE TRANSPORTER 2.3"/>
    <property type="match status" value="1"/>
</dbReference>